<comment type="caution">
    <text evidence="5">The sequence shown here is derived from an EMBL/GenBank/DDBJ whole genome shotgun (WGS) entry which is preliminary data.</text>
</comment>
<organism evidence="5">
    <name type="scientific">marine sediment metagenome</name>
    <dbReference type="NCBI Taxonomy" id="412755"/>
    <lineage>
        <taxon>unclassified sequences</taxon>
        <taxon>metagenomes</taxon>
        <taxon>ecological metagenomes</taxon>
    </lineage>
</organism>
<dbReference type="EMBL" id="BARV01015156">
    <property type="protein sequence ID" value="GAI27523.1"/>
    <property type="molecule type" value="Genomic_DNA"/>
</dbReference>
<dbReference type="GO" id="GO:0003677">
    <property type="term" value="F:DNA binding"/>
    <property type="evidence" value="ECO:0007669"/>
    <property type="project" value="UniProtKB-KW"/>
</dbReference>
<evidence type="ECO:0000313" key="5">
    <source>
        <dbReference type="EMBL" id="GAI27523.1"/>
    </source>
</evidence>
<evidence type="ECO:0000256" key="3">
    <source>
        <dbReference type="ARBA" id="ARBA00023163"/>
    </source>
</evidence>
<gene>
    <name evidence="5" type="ORF">S06H3_26251</name>
</gene>
<evidence type="ECO:0000256" key="2">
    <source>
        <dbReference type="ARBA" id="ARBA00023125"/>
    </source>
</evidence>
<name>X1M8C0_9ZZZZ</name>
<keyword evidence="1" id="KW-0805">Transcription regulation</keyword>
<dbReference type="InterPro" id="IPR016032">
    <property type="entry name" value="Sig_transdc_resp-reg_C-effctor"/>
</dbReference>
<proteinExistence type="predicted"/>
<evidence type="ECO:0000259" key="4">
    <source>
        <dbReference type="PROSITE" id="PS50043"/>
    </source>
</evidence>
<dbReference type="PANTHER" id="PTHR44688:SF16">
    <property type="entry name" value="DNA-BINDING TRANSCRIPTIONAL ACTIVATOR DEVR_DOSR"/>
    <property type="match status" value="1"/>
</dbReference>
<dbReference type="PROSITE" id="PS50043">
    <property type="entry name" value="HTH_LUXR_2"/>
    <property type="match status" value="1"/>
</dbReference>
<dbReference type="Pfam" id="PF00196">
    <property type="entry name" value="GerE"/>
    <property type="match status" value="1"/>
</dbReference>
<dbReference type="PANTHER" id="PTHR44688">
    <property type="entry name" value="DNA-BINDING TRANSCRIPTIONAL ACTIVATOR DEVR_DOSR"/>
    <property type="match status" value="1"/>
</dbReference>
<reference evidence="5" key="1">
    <citation type="journal article" date="2014" name="Front. Microbiol.">
        <title>High frequency of phylogenetically diverse reductive dehalogenase-homologous genes in deep subseafloor sedimentary metagenomes.</title>
        <authorList>
            <person name="Kawai M."/>
            <person name="Futagami T."/>
            <person name="Toyoda A."/>
            <person name="Takaki Y."/>
            <person name="Nishi S."/>
            <person name="Hori S."/>
            <person name="Arai W."/>
            <person name="Tsubouchi T."/>
            <person name="Morono Y."/>
            <person name="Uchiyama I."/>
            <person name="Ito T."/>
            <person name="Fujiyama A."/>
            <person name="Inagaki F."/>
            <person name="Takami H."/>
        </authorList>
    </citation>
    <scope>NUCLEOTIDE SEQUENCE</scope>
    <source>
        <strain evidence="5">Expedition CK06-06</strain>
    </source>
</reference>
<protein>
    <recommendedName>
        <fullName evidence="4">HTH luxR-type domain-containing protein</fullName>
    </recommendedName>
</protein>
<dbReference type="GO" id="GO:0006355">
    <property type="term" value="P:regulation of DNA-templated transcription"/>
    <property type="evidence" value="ECO:0007669"/>
    <property type="project" value="InterPro"/>
</dbReference>
<keyword evidence="2" id="KW-0238">DNA-binding</keyword>
<dbReference type="SUPFAM" id="SSF46894">
    <property type="entry name" value="C-terminal effector domain of the bipartite response regulators"/>
    <property type="match status" value="1"/>
</dbReference>
<accession>X1M8C0</accession>
<dbReference type="InterPro" id="IPR000792">
    <property type="entry name" value="Tscrpt_reg_LuxR_C"/>
</dbReference>
<dbReference type="PROSITE" id="PS00622">
    <property type="entry name" value="HTH_LUXR_1"/>
    <property type="match status" value="1"/>
</dbReference>
<sequence length="137" mass="15238">AFLSKDIAADELVDILRGVGRGEYPINDSLLHRPNAAKQVLRLFRSYGLKNMETLITPLSDRETQILKYVAEGNPNKSIAYALNIHEQTIKNHISSIMRKLHANDRTHAVVLAIRNGWLSVGEVSDLPTAAELTAPR</sequence>
<dbReference type="AlphaFoldDB" id="X1M8C0"/>
<feature type="non-terminal residue" evidence="5">
    <location>
        <position position="1"/>
    </location>
</feature>
<dbReference type="SMART" id="SM00421">
    <property type="entry name" value="HTH_LUXR"/>
    <property type="match status" value="1"/>
</dbReference>
<dbReference type="Gene3D" id="3.40.50.2300">
    <property type="match status" value="1"/>
</dbReference>
<evidence type="ECO:0000256" key="1">
    <source>
        <dbReference type="ARBA" id="ARBA00023015"/>
    </source>
</evidence>
<dbReference type="CDD" id="cd06170">
    <property type="entry name" value="LuxR_C_like"/>
    <property type="match status" value="1"/>
</dbReference>
<keyword evidence="3" id="KW-0804">Transcription</keyword>
<dbReference type="PRINTS" id="PR00038">
    <property type="entry name" value="HTHLUXR"/>
</dbReference>
<feature type="domain" description="HTH luxR-type" evidence="4">
    <location>
        <begin position="52"/>
        <end position="117"/>
    </location>
</feature>